<feature type="coiled-coil region" evidence="1">
    <location>
        <begin position="180"/>
        <end position="207"/>
    </location>
</feature>
<feature type="non-terminal residue" evidence="2">
    <location>
        <position position="209"/>
    </location>
</feature>
<accession>A0A3B0QUH7</accession>
<gene>
    <name evidence="2" type="ORF">MNBD_BACTEROID02-298</name>
</gene>
<sequence>MKIIQEKSILYHLPQELPLKDFLIVDAVRFSFEIIDQNFEKLISELETTSEIDKRNVSQTFHYAWSIIDYTNRINDLLYQLPWENRDEILGDFYYLKDFRDTFQHLGVRNSAVLKKHTPFFGILSWFYLNQETKKHKLHYLLSGVGRRANMEIKVPDTTKFNGKINSVSLHSLNKKKVIKTELNKIVADLSKLCADLEKRMQEFYKTHN</sequence>
<dbReference type="EMBL" id="UOEB01000099">
    <property type="protein sequence ID" value="VAV83709.1"/>
    <property type="molecule type" value="Genomic_DNA"/>
</dbReference>
<organism evidence="2">
    <name type="scientific">hydrothermal vent metagenome</name>
    <dbReference type="NCBI Taxonomy" id="652676"/>
    <lineage>
        <taxon>unclassified sequences</taxon>
        <taxon>metagenomes</taxon>
        <taxon>ecological metagenomes</taxon>
    </lineage>
</organism>
<keyword evidence="1" id="KW-0175">Coiled coil</keyword>
<reference evidence="2" key="1">
    <citation type="submission" date="2018-06" db="EMBL/GenBank/DDBJ databases">
        <authorList>
            <person name="Zhirakovskaya E."/>
        </authorList>
    </citation>
    <scope>NUCLEOTIDE SEQUENCE</scope>
</reference>
<evidence type="ECO:0000256" key="1">
    <source>
        <dbReference type="SAM" id="Coils"/>
    </source>
</evidence>
<protein>
    <submittedName>
        <fullName evidence="2">Uncharacterized protein</fullName>
    </submittedName>
</protein>
<evidence type="ECO:0000313" key="2">
    <source>
        <dbReference type="EMBL" id="VAV83709.1"/>
    </source>
</evidence>
<dbReference type="AlphaFoldDB" id="A0A3B0QUH7"/>
<name>A0A3B0QUH7_9ZZZZ</name>
<proteinExistence type="predicted"/>